<dbReference type="InterPro" id="IPR010730">
    <property type="entry name" value="HET"/>
</dbReference>
<keyword evidence="3" id="KW-1185">Reference proteome</keyword>
<dbReference type="Proteomes" id="UP000250266">
    <property type="component" value="Unassembled WGS sequence"/>
</dbReference>
<dbReference type="OrthoDB" id="3548654at2759"/>
<evidence type="ECO:0000313" key="3">
    <source>
        <dbReference type="Proteomes" id="UP000250266"/>
    </source>
</evidence>
<organism evidence="2 3">
    <name type="scientific">Lepidopterella palustris CBS 459.81</name>
    <dbReference type="NCBI Taxonomy" id="1314670"/>
    <lineage>
        <taxon>Eukaryota</taxon>
        <taxon>Fungi</taxon>
        <taxon>Dikarya</taxon>
        <taxon>Ascomycota</taxon>
        <taxon>Pezizomycotina</taxon>
        <taxon>Dothideomycetes</taxon>
        <taxon>Pleosporomycetidae</taxon>
        <taxon>Mytilinidiales</taxon>
        <taxon>Argynnaceae</taxon>
        <taxon>Lepidopterella</taxon>
    </lineage>
</organism>
<feature type="domain" description="Heterokaryon incompatibility" evidence="1">
    <location>
        <begin position="160"/>
        <end position="273"/>
    </location>
</feature>
<dbReference type="PANTHER" id="PTHR24148">
    <property type="entry name" value="ANKYRIN REPEAT DOMAIN-CONTAINING PROTEIN 39 HOMOLOG-RELATED"/>
    <property type="match status" value="1"/>
</dbReference>
<dbReference type="Pfam" id="PF06985">
    <property type="entry name" value="HET"/>
    <property type="match status" value="1"/>
</dbReference>
<gene>
    <name evidence="2" type="ORF">K432DRAFT_394682</name>
</gene>
<sequence length="773" mass="85850">MTKIGAISEALNSTSISDITVDELPTKLRYQYSPLLTGTSIRLLQTHGKDKSGILQCSLKIVDLNDEPKYHALSYTWGNPHANGTHFQEYYKAVAPEYVAETTILILCDGKAIRVQQNLYDALTLIPQDLSARRANQETFPRLMEDSNPSRVVVDTDSPDSWIWIDAICIDQNNIPERGAQVSIMDLIYQKASYTIIWLGREDIYTATAAQTVSKLASANPDDIANSDILPYLPQPSEVYERANVPFIAVDEWKALAAIFQRQWFKRLWIVQETILSKQLLVYCGPHEFYWNDLAIIAQALCARYEALGYPTCATFILPEDAAVGIEFNLVKLLQWREASATHSSTLSSLESLLYDTWTFSATDPRDKIYGLYGLLALYQPHTRSTWIPDYSKSISQCFAETIKRIIQETGDLRILSTIHDATVRRLPSLPTWVPDLSVPYVNMMASIYSAAGSTPLSILPSPPPSSLSPTWSRLYLSAAKLDTITTVSKSRAKHLNAMMELDPSWFELTLLLSAPYPATNEPRTTVLWRTLIANLDAHETHPAPVSFAILFRELVCAMICRRAVEEADSARAGQGGAPSLAAAIASVRAMWEDDHLRDMSAEDIYTSFKTEEHVLRGPHQQGLVYTLFKLHVLSLTEPNSSTPSLHQIAQFTAKPTYRMWDQLGRLQMPPDPGFVHSFQRKYGRRRLFVTRKGYLGLGPASVRVGDEVWVLGGAGAAFVLRGVGEGDGGVGDEKGKGNVAVRSVVGEAYVHGIMGGEAVEKGEVVFGDLELV</sequence>
<dbReference type="Pfam" id="PF26639">
    <property type="entry name" value="Het-6_barrel"/>
    <property type="match status" value="1"/>
</dbReference>
<reference evidence="2 3" key="1">
    <citation type="journal article" date="2016" name="Nat. Commun.">
        <title>Ectomycorrhizal ecology is imprinted in the genome of the dominant symbiotic fungus Cenococcum geophilum.</title>
        <authorList>
            <consortium name="DOE Joint Genome Institute"/>
            <person name="Peter M."/>
            <person name="Kohler A."/>
            <person name="Ohm R.A."/>
            <person name="Kuo A."/>
            <person name="Krutzmann J."/>
            <person name="Morin E."/>
            <person name="Arend M."/>
            <person name="Barry K.W."/>
            <person name="Binder M."/>
            <person name="Choi C."/>
            <person name="Clum A."/>
            <person name="Copeland A."/>
            <person name="Grisel N."/>
            <person name="Haridas S."/>
            <person name="Kipfer T."/>
            <person name="LaButti K."/>
            <person name="Lindquist E."/>
            <person name="Lipzen A."/>
            <person name="Maire R."/>
            <person name="Meier B."/>
            <person name="Mihaltcheva S."/>
            <person name="Molinier V."/>
            <person name="Murat C."/>
            <person name="Poggeler S."/>
            <person name="Quandt C.A."/>
            <person name="Sperisen C."/>
            <person name="Tritt A."/>
            <person name="Tisserant E."/>
            <person name="Crous P.W."/>
            <person name="Henrissat B."/>
            <person name="Nehls U."/>
            <person name="Egli S."/>
            <person name="Spatafora J.W."/>
            <person name="Grigoriev I.V."/>
            <person name="Martin F.M."/>
        </authorList>
    </citation>
    <scope>NUCLEOTIDE SEQUENCE [LARGE SCALE GENOMIC DNA]</scope>
    <source>
        <strain evidence="2 3">CBS 459.81</strain>
    </source>
</reference>
<proteinExistence type="predicted"/>
<name>A0A8E2JDI6_9PEZI</name>
<dbReference type="AlphaFoldDB" id="A0A8E2JDI6"/>
<evidence type="ECO:0000313" key="2">
    <source>
        <dbReference type="EMBL" id="OCK78539.1"/>
    </source>
</evidence>
<accession>A0A8E2JDI6</accession>
<dbReference type="PANTHER" id="PTHR24148:SF64">
    <property type="entry name" value="HETEROKARYON INCOMPATIBILITY DOMAIN-CONTAINING PROTEIN"/>
    <property type="match status" value="1"/>
</dbReference>
<protein>
    <recommendedName>
        <fullName evidence="1">Heterokaryon incompatibility domain-containing protein</fullName>
    </recommendedName>
</protein>
<evidence type="ECO:0000259" key="1">
    <source>
        <dbReference type="Pfam" id="PF06985"/>
    </source>
</evidence>
<dbReference type="InterPro" id="IPR052895">
    <property type="entry name" value="HetReg/Transcr_Mod"/>
</dbReference>
<dbReference type="EMBL" id="KV745053">
    <property type="protein sequence ID" value="OCK78539.1"/>
    <property type="molecule type" value="Genomic_DNA"/>
</dbReference>